<dbReference type="AlphaFoldDB" id="A0A395XI84"/>
<accession>A0A395XI84</accession>
<protein>
    <recommendedName>
        <fullName evidence="3">YbbR-like protein</fullName>
    </recommendedName>
</protein>
<proteinExistence type="predicted"/>
<dbReference type="Proteomes" id="UP000266376">
    <property type="component" value="Unassembled WGS sequence"/>
</dbReference>
<name>A0A395XI84_9FIRM</name>
<comment type="caution">
    <text evidence="1">The sequence shown here is derived from an EMBL/GenBank/DDBJ whole genome shotgun (WGS) entry which is preliminary data.</text>
</comment>
<dbReference type="Gene3D" id="2.170.120.30">
    <property type="match status" value="2"/>
</dbReference>
<dbReference type="PANTHER" id="PTHR37804:SF1">
    <property type="entry name" value="CDAA REGULATORY PROTEIN CDAR"/>
    <property type="match status" value="1"/>
</dbReference>
<gene>
    <name evidence="1" type="ORF">DWV67_12895</name>
</gene>
<organism evidence="1 2">
    <name type="scientific">Dorea formicigenerans</name>
    <dbReference type="NCBI Taxonomy" id="39486"/>
    <lineage>
        <taxon>Bacteria</taxon>
        <taxon>Bacillati</taxon>
        <taxon>Bacillota</taxon>
        <taxon>Clostridia</taxon>
        <taxon>Lachnospirales</taxon>
        <taxon>Lachnospiraceae</taxon>
        <taxon>Dorea</taxon>
    </lineage>
</organism>
<dbReference type="InterPro" id="IPR053154">
    <property type="entry name" value="c-di-AMP_regulator"/>
</dbReference>
<reference evidence="1 2" key="1">
    <citation type="submission" date="2018-08" db="EMBL/GenBank/DDBJ databases">
        <title>A genome reference for cultivated species of the human gut microbiota.</title>
        <authorList>
            <person name="Zou Y."/>
            <person name="Xue W."/>
            <person name="Luo G."/>
        </authorList>
    </citation>
    <scope>NUCLEOTIDE SEQUENCE [LARGE SCALE GENOMIC DNA]</scope>
    <source>
        <strain evidence="1 2">AF12-11</strain>
    </source>
</reference>
<sequence length="412" mass="44469">MKKGLMNNWGLKILSFLLAVMLWLIVVNIDDPVTTQTFNNIPVVVTNAEVLAATNQTYQIEDGTQNVSVTVRAKRSVLNKIKADNIKATADMKELTLQTQIPISVEITGVSYESVEVSPRNLQVKLEDEETKKFPIVPKTTGTVRDGYTLGEIQAVPEMVSIRGPKSVIDSISKVEASVSVSGLSEDVVTKSELVLYDSDNNVIDQSLLANNLGTEGVSVSVQVLETKSVKVEFDTSQITAADGYSVSDIKYEPDHLNVTGRAEELKKLKKISVPASALNMSGLTSKTETVVDITDYLPDDISLTDENAGSVVVTVGIDKDGTKSYDISMGAIKINNLASGLSLSYESADVLEIQIRGPGDILDQYKISDNVSIDLKNYQTVGTYTVPVTVGVPDGCVLESTVSVNVILEEK</sequence>
<evidence type="ECO:0000313" key="1">
    <source>
        <dbReference type="EMBL" id="RGW50938.1"/>
    </source>
</evidence>
<dbReference type="Pfam" id="PF07949">
    <property type="entry name" value="YbbR"/>
    <property type="match status" value="4"/>
</dbReference>
<evidence type="ECO:0008006" key="3">
    <source>
        <dbReference type="Google" id="ProtNLM"/>
    </source>
</evidence>
<evidence type="ECO:0000313" key="2">
    <source>
        <dbReference type="Proteomes" id="UP000266376"/>
    </source>
</evidence>
<dbReference type="EMBL" id="QSAJ01000037">
    <property type="protein sequence ID" value="RGW50938.1"/>
    <property type="molecule type" value="Genomic_DNA"/>
</dbReference>
<dbReference type="Gene3D" id="2.170.120.40">
    <property type="entry name" value="YbbR-like domain"/>
    <property type="match status" value="2"/>
</dbReference>
<dbReference type="PANTHER" id="PTHR37804">
    <property type="entry name" value="CDAA REGULATORY PROTEIN CDAR"/>
    <property type="match status" value="1"/>
</dbReference>
<dbReference type="InterPro" id="IPR012505">
    <property type="entry name" value="YbbR"/>
</dbReference>